<evidence type="ECO:0008006" key="3">
    <source>
        <dbReference type="Google" id="ProtNLM"/>
    </source>
</evidence>
<dbReference type="eggNOG" id="KOG2497">
    <property type="taxonomic scope" value="Eukaryota"/>
</dbReference>
<evidence type="ECO:0000313" key="2">
    <source>
        <dbReference type="Proteomes" id="UP000007963"/>
    </source>
</evidence>
<dbReference type="GO" id="GO:0008757">
    <property type="term" value="F:S-adenosylmethionine-dependent methyltransferase activity"/>
    <property type="evidence" value="ECO:0007669"/>
    <property type="project" value="UniProtKB-ARBA"/>
</dbReference>
<dbReference type="InterPro" id="IPR019410">
    <property type="entry name" value="Methyltransf_16"/>
</dbReference>
<dbReference type="GeneID" id="4315862"/>
<dbReference type="GO" id="GO:0005737">
    <property type="term" value="C:cytoplasm"/>
    <property type="evidence" value="ECO:0007669"/>
    <property type="project" value="TreeGrafter"/>
</dbReference>
<dbReference type="CDD" id="cd02440">
    <property type="entry name" value="AdoMet_MTases"/>
    <property type="match status" value="1"/>
</dbReference>
<dbReference type="AlphaFoldDB" id="Q0CWT7"/>
<dbReference type="STRING" id="341663.Q0CWT7"/>
<organism evidence="1 2">
    <name type="scientific">Aspergillus terreus (strain NIH 2624 / FGSC A1156)</name>
    <dbReference type="NCBI Taxonomy" id="341663"/>
    <lineage>
        <taxon>Eukaryota</taxon>
        <taxon>Fungi</taxon>
        <taxon>Dikarya</taxon>
        <taxon>Ascomycota</taxon>
        <taxon>Pezizomycotina</taxon>
        <taxon>Eurotiomycetes</taxon>
        <taxon>Eurotiomycetidae</taxon>
        <taxon>Eurotiales</taxon>
        <taxon>Aspergillaceae</taxon>
        <taxon>Aspergillus</taxon>
        <taxon>Aspergillus subgen. Circumdati</taxon>
    </lineage>
</organism>
<dbReference type="HOGENOM" id="CLU_1326126_0_0_1"/>
<dbReference type="Pfam" id="PF10294">
    <property type="entry name" value="Methyltransf_16"/>
    <property type="match status" value="1"/>
</dbReference>
<dbReference type="EMBL" id="CH476595">
    <property type="protein sequence ID" value="EAU38604.1"/>
    <property type="molecule type" value="Genomic_DNA"/>
</dbReference>
<dbReference type="PANTHER" id="PTHR14614">
    <property type="entry name" value="HEPATOCELLULAR CARCINOMA-ASSOCIATED ANTIGEN"/>
    <property type="match status" value="1"/>
</dbReference>
<dbReference type="VEuPathDB" id="FungiDB:ATEG_01847"/>
<name>Q0CWT7_ASPTN</name>
<accession>Q0CWT7</accession>
<dbReference type="Gene3D" id="3.40.50.150">
    <property type="entry name" value="Vaccinia Virus protein VP39"/>
    <property type="match status" value="1"/>
</dbReference>
<protein>
    <recommendedName>
        <fullName evidence="3">Methyltransferase small domain-containing protein</fullName>
    </recommendedName>
</protein>
<dbReference type="RefSeq" id="XP_001209212.1">
    <property type="nucleotide sequence ID" value="XM_001209212.1"/>
</dbReference>
<dbReference type="InterPro" id="IPR029063">
    <property type="entry name" value="SAM-dependent_MTases_sf"/>
</dbReference>
<dbReference type="Proteomes" id="UP000007963">
    <property type="component" value="Unassembled WGS sequence"/>
</dbReference>
<dbReference type="OrthoDB" id="194386at2759"/>
<evidence type="ECO:0000313" key="1">
    <source>
        <dbReference type="EMBL" id="EAU38604.1"/>
    </source>
</evidence>
<reference evidence="2" key="1">
    <citation type="submission" date="2005-09" db="EMBL/GenBank/DDBJ databases">
        <title>Annotation of the Aspergillus terreus NIH2624 genome.</title>
        <authorList>
            <person name="Birren B.W."/>
            <person name="Lander E.S."/>
            <person name="Galagan J.E."/>
            <person name="Nusbaum C."/>
            <person name="Devon K."/>
            <person name="Henn M."/>
            <person name="Ma L.-J."/>
            <person name="Jaffe D.B."/>
            <person name="Butler J."/>
            <person name="Alvarez P."/>
            <person name="Gnerre S."/>
            <person name="Grabherr M."/>
            <person name="Kleber M."/>
            <person name="Mauceli E.W."/>
            <person name="Brockman W."/>
            <person name="Rounsley S."/>
            <person name="Young S.K."/>
            <person name="LaButti K."/>
            <person name="Pushparaj V."/>
            <person name="DeCaprio D."/>
            <person name="Crawford M."/>
            <person name="Koehrsen M."/>
            <person name="Engels R."/>
            <person name="Montgomery P."/>
            <person name="Pearson M."/>
            <person name="Howarth C."/>
            <person name="Larson L."/>
            <person name="Luoma S."/>
            <person name="White J."/>
            <person name="Alvarado L."/>
            <person name="Kodira C.D."/>
            <person name="Zeng Q."/>
            <person name="Oleary S."/>
            <person name="Yandava C."/>
            <person name="Denning D.W."/>
            <person name="Nierman W.C."/>
            <person name="Milne T."/>
            <person name="Madden K."/>
        </authorList>
    </citation>
    <scope>NUCLEOTIDE SEQUENCE [LARGE SCALE GENOMIC DNA]</scope>
    <source>
        <strain evidence="2">NIH 2624 / FGSC A1156</strain>
    </source>
</reference>
<proteinExistence type="predicted"/>
<dbReference type="PANTHER" id="PTHR14614:SF130">
    <property type="entry name" value="PROTEIN-LYSINE N-METHYLTRANSFERASE EEF2KMT"/>
    <property type="match status" value="1"/>
</dbReference>
<dbReference type="SUPFAM" id="SSF53335">
    <property type="entry name" value="S-adenosyl-L-methionine-dependent methyltransferases"/>
    <property type="match status" value="1"/>
</dbReference>
<gene>
    <name evidence="1" type="ORF">ATEG_01847</name>
</gene>
<sequence>MNPSEITEALLEKWTTLLTQPKPDPLAQAQQLSYIRYTAPTSFPSTPAAPARTILTSESRGLILAGGTTGFRTWEAALHLGTYLSTEAGRALVAGKRVIELGAGTGFLSLFMAKYLSPVRVVATDRETALIECMEDCARRNGVAVAESDSGTAPAGDGGVFEAGIWEWGTPLGRRDEDEPEDVFDVALGADLVCVPLVNGSGSALTW</sequence>